<dbReference type="Proteomes" id="UP000247498">
    <property type="component" value="Unassembled WGS sequence"/>
</dbReference>
<dbReference type="Pfam" id="PF02412">
    <property type="entry name" value="TSP_3"/>
    <property type="match status" value="2"/>
</dbReference>
<gene>
    <name evidence="3" type="ORF">Rsub_02111</name>
</gene>
<evidence type="ECO:0000256" key="2">
    <source>
        <dbReference type="SAM" id="SignalP"/>
    </source>
</evidence>
<evidence type="ECO:0000313" key="4">
    <source>
        <dbReference type="Proteomes" id="UP000247498"/>
    </source>
</evidence>
<evidence type="ECO:0000313" key="3">
    <source>
        <dbReference type="EMBL" id="GBF89234.1"/>
    </source>
</evidence>
<sequence length="498" mass="51753">MAAATALLACLLALAATAPAPAAAQSCPLRTDDVTIGVDLGGQLNAPYSPGTDPLGVGRIGLRAIFNGTELTSTEKGCPCEGWGASAVDASGATRAVYYNNANSNAPASPTLAPGPVPPGDTCTAESSVPDAFTVKHVYEPSGEPNVFRVVVTINNTGTTTLSQVRYRRVMDFDIDPTPYREYITLDYNGNDQPEMLEAWSDNGFASSEPGDPAAVGTVIVPPNTKALLSGPEDHGAVFQFKFADLAPGESITFNTFYGAAPTDEQAKAALAGVGAEVWALAYSTIGNSSTGFQANLNGSAVFFFAFGGVGGVPLPLPDSDGDGIPDREDVCPFVADPEQVDSDGDGIGDACDADTPPNCDGIQLVGVAPEIWIPNPHKLQRFTFSGQKPGSNPIASAVVDSIHQDEKVDTYCCKPDAEITAGGGAIRPWKSLKGEGRAYSVVVKVTDTAGRYCVSPPLIVRIAKKKSKHVPFSKQGVTFDSTVPGTSCSKKKPCKKG</sequence>
<protein>
    <submittedName>
        <fullName evidence="3">Uncharacterized protein</fullName>
    </submittedName>
</protein>
<dbReference type="InterPro" id="IPR028974">
    <property type="entry name" value="TSP_type-3_rpt"/>
</dbReference>
<evidence type="ECO:0000256" key="1">
    <source>
        <dbReference type="ARBA" id="ARBA00022729"/>
    </source>
</evidence>
<dbReference type="AlphaFoldDB" id="A0A2V0NNS3"/>
<dbReference type="OrthoDB" id="10667136at2759"/>
<dbReference type="SUPFAM" id="SSF103647">
    <property type="entry name" value="TSP type-3 repeat"/>
    <property type="match status" value="1"/>
</dbReference>
<accession>A0A2V0NNS3</accession>
<dbReference type="GO" id="GO:0007155">
    <property type="term" value="P:cell adhesion"/>
    <property type="evidence" value="ECO:0007669"/>
    <property type="project" value="InterPro"/>
</dbReference>
<name>A0A2V0NNS3_9CHLO</name>
<proteinExistence type="predicted"/>
<feature type="signal peptide" evidence="2">
    <location>
        <begin position="1"/>
        <end position="24"/>
    </location>
</feature>
<dbReference type="Gene3D" id="4.10.1080.10">
    <property type="entry name" value="TSP type-3 repeat"/>
    <property type="match status" value="1"/>
</dbReference>
<organism evidence="3 4">
    <name type="scientific">Raphidocelis subcapitata</name>
    <dbReference type="NCBI Taxonomy" id="307507"/>
    <lineage>
        <taxon>Eukaryota</taxon>
        <taxon>Viridiplantae</taxon>
        <taxon>Chlorophyta</taxon>
        <taxon>core chlorophytes</taxon>
        <taxon>Chlorophyceae</taxon>
        <taxon>CS clade</taxon>
        <taxon>Sphaeropleales</taxon>
        <taxon>Selenastraceae</taxon>
        <taxon>Raphidocelis</taxon>
    </lineage>
</organism>
<dbReference type="GO" id="GO:0005509">
    <property type="term" value="F:calcium ion binding"/>
    <property type="evidence" value="ECO:0007669"/>
    <property type="project" value="InterPro"/>
</dbReference>
<feature type="chain" id="PRO_5015911582" evidence="2">
    <location>
        <begin position="25"/>
        <end position="498"/>
    </location>
</feature>
<keyword evidence="1 2" id="KW-0732">Signal</keyword>
<dbReference type="EMBL" id="BDRX01000009">
    <property type="protein sequence ID" value="GBF89234.1"/>
    <property type="molecule type" value="Genomic_DNA"/>
</dbReference>
<reference evidence="3 4" key="1">
    <citation type="journal article" date="2018" name="Sci. Rep.">
        <title>Raphidocelis subcapitata (=Pseudokirchneriella subcapitata) provides an insight into genome evolution and environmental adaptations in the Sphaeropleales.</title>
        <authorList>
            <person name="Suzuki S."/>
            <person name="Yamaguchi H."/>
            <person name="Nakajima N."/>
            <person name="Kawachi M."/>
        </authorList>
    </citation>
    <scope>NUCLEOTIDE SEQUENCE [LARGE SCALE GENOMIC DNA]</scope>
    <source>
        <strain evidence="3 4">NIES-35</strain>
    </source>
</reference>
<comment type="caution">
    <text evidence="3">The sequence shown here is derived from an EMBL/GenBank/DDBJ whole genome shotgun (WGS) entry which is preliminary data.</text>
</comment>
<keyword evidence="4" id="KW-1185">Reference proteome</keyword>
<dbReference type="InParanoid" id="A0A2V0NNS3"/>
<dbReference type="InterPro" id="IPR003367">
    <property type="entry name" value="Thrombospondin_3-like_rpt"/>
</dbReference>